<dbReference type="InterPro" id="IPR009056">
    <property type="entry name" value="Cyt_c-like_dom"/>
</dbReference>
<feature type="binding site" description="covalent" evidence="6">
    <location>
        <position position="119"/>
    </location>
    <ligand>
        <name>heme c</name>
        <dbReference type="ChEBI" id="CHEBI:61717"/>
    </ligand>
</feature>
<evidence type="ECO:0000313" key="10">
    <source>
        <dbReference type="Proteomes" id="UP000035651"/>
    </source>
</evidence>
<dbReference type="SUPFAM" id="SSF46626">
    <property type="entry name" value="Cytochrome c"/>
    <property type="match status" value="1"/>
</dbReference>
<organism evidence="9 10">
    <name type="scientific">Pandoraea faecigallinarum</name>
    <dbReference type="NCBI Taxonomy" id="656179"/>
    <lineage>
        <taxon>Bacteria</taxon>
        <taxon>Pseudomonadati</taxon>
        <taxon>Pseudomonadota</taxon>
        <taxon>Betaproteobacteria</taxon>
        <taxon>Burkholderiales</taxon>
        <taxon>Burkholderiaceae</taxon>
        <taxon>Pandoraea</taxon>
    </lineage>
</organism>
<dbReference type="EMBL" id="CP011807">
    <property type="protein sequence ID" value="ANI21664.1"/>
    <property type="molecule type" value="Genomic_DNA"/>
</dbReference>
<feature type="binding site" description="covalent" evidence="6">
    <location>
        <position position="164"/>
    </location>
    <ligand>
        <name>heme c</name>
        <dbReference type="ChEBI" id="CHEBI:61717"/>
    </ligand>
</feature>
<dbReference type="Pfam" id="PF00034">
    <property type="entry name" value="Cytochrom_C"/>
    <property type="match status" value="1"/>
</dbReference>
<name>A0A173GZQ8_9BURK</name>
<proteinExistence type="predicted"/>
<evidence type="ECO:0000256" key="3">
    <source>
        <dbReference type="ARBA" id="ARBA00022723"/>
    </source>
</evidence>
<reference evidence="9" key="1">
    <citation type="submission" date="2016-06" db="EMBL/GenBank/DDBJ databases">
        <title>Complete Genome Sequence of Pandoraea faecigallinarum DSM-23572.</title>
        <authorList>
            <person name="Yong D."/>
            <person name="Ee R."/>
            <person name="Lim Y.-L."/>
            <person name="Yin W.-F."/>
            <person name="Chan K.-G."/>
        </authorList>
    </citation>
    <scope>NUCLEOTIDE SEQUENCE</scope>
    <source>
        <strain evidence="9">DSM 23572</strain>
    </source>
</reference>
<evidence type="ECO:0000256" key="1">
    <source>
        <dbReference type="ARBA" id="ARBA00022448"/>
    </source>
</evidence>
<dbReference type="PRINTS" id="PR00606">
    <property type="entry name" value="CYTCHROMECID"/>
</dbReference>
<keyword evidence="3 6" id="KW-0479">Metal-binding</keyword>
<keyword evidence="1" id="KW-0813">Transport</keyword>
<dbReference type="STRING" id="656179.AB870_26295"/>
<dbReference type="GO" id="GO:0020037">
    <property type="term" value="F:heme binding"/>
    <property type="evidence" value="ECO:0007669"/>
    <property type="project" value="InterPro"/>
</dbReference>
<dbReference type="InterPro" id="IPR002324">
    <property type="entry name" value="Cyt_c_ID"/>
</dbReference>
<feature type="region of interest" description="Disordered" evidence="7">
    <location>
        <begin position="29"/>
        <end position="51"/>
    </location>
</feature>
<accession>A0A173GZQ8</accession>
<keyword evidence="4" id="KW-0249">Electron transport</keyword>
<evidence type="ECO:0000256" key="5">
    <source>
        <dbReference type="ARBA" id="ARBA00023004"/>
    </source>
</evidence>
<evidence type="ECO:0000259" key="8">
    <source>
        <dbReference type="PROSITE" id="PS51007"/>
    </source>
</evidence>
<evidence type="ECO:0000256" key="7">
    <source>
        <dbReference type="SAM" id="MobiDB-lite"/>
    </source>
</evidence>
<evidence type="ECO:0000256" key="2">
    <source>
        <dbReference type="ARBA" id="ARBA00022617"/>
    </source>
</evidence>
<evidence type="ECO:0000256" key="6">
    <source>
        <dbReference type="PIRSR" id="PIRSR602324-1"/>
    </source>
</evidence>
<gene>
    <name evidence="9" type="ORF">AB870_25810</name>
</gene>
<sequence length="191" mass="19986">MPDGHSGTFAGADVPFLHARVTRSGCLSPPYNGASMRSPKSSSTDVRAPHRLGIPSTVGEYRMKGFAGTHAGMMLSVYLALAAGAALAQTRAPAAPASDVPDARAMESFARARNCMTCHAPDRTLLAPSYRDIARRYAGQPGAADELARAIANGSLGKWGKIPMPASPQLAPGEASRLAEWILGMARPTRS</sequence>
<feature type="domain" description="Cytochrome c" evidence="8">
    <location>
        <begin position="100"/>
        <end position="186"/>
    </location>
</feature>
<evidence type="ECO:0000313" key="9">
    <source>
        <dbReference type="EMBL" id="ANI21664.1"/>
    </source>
</evidence>
<comment type="PTM">
    <text evidence="6">Binds 1 heme c group covalently per subunit.</text>
</comment>
<keyword evidence="10" id="KW-1185">Reference proteome</keyword>
<keyword evidence="2 6" id="KW-0349">Heme</keyword>
<dbReference type="PROSITE" id="PS51007">
    <property type="entry name" value="CYTC"/>
    <property type="match status" value="1"/>
</dbReference>
<dbReference type="Gene3D" id="1.10.760.10">
    <property type="entry name" value="Cytochrome c-like domain"/>
    <property type="match status" value="1"/>
</dbReference>
<dbReference type="InterPro" id="IPR036909">
    <property type="entry name" value="Cyt_c-like_dom_sf"/>
</dbReference>
<feature type="binding site" description="covalent" evidence="6">
    <location>
        <position position="115"/>
    </location>
    <ligand>
        <name>heme c</name>
        <dbReference type="ChEBI" id="CHEBI:61717"/>
    </ligand>
</feature>
<keyword evidence="5 6" id="KW-0408">Iron</keyword>
<dbReference type="Proteomes" id="UP000035651">
    <property type="component" value="Chromosome"/>
</dbReference>
<dbReference type="GO" id="GO:0009055">
    <property type="term" value="F:electron transfer activity"/>
    <property type="evidence" value="ECO:0007669"/>
    <property type="project" value="InterPro"/>
</dbReference>
<dbReference type="GO" id="GO:0005506">
    <property type="term" value="F:iron ion binding"/>
    <property type="evidence" value="ECO:0007669"/>
    <property type="project" value="InterPro"/>
</dbReference>
<evidence type="ECO:0000256" key="4">
    <source>
        <dbReference type="ARBA" id="ARBA00022982"/>
    </source>
</evidence>
<dbReference type="AlphaFoldDB" id="A0A173GZQ8"/>
<protein>
    <recommendedName>
        <fullName evidence="8">Cytochrome c domain-containing protein</fullName>
    </recommendedName>
</protein>